<evidence type="ECO:0000313" key="2">
    <source>
        <dbReference type="Proteomes" id="UP000055035"/>
    </source>
</evidence>
<dbReference type="Proteomes" id="UP000055035">
    <property type="component" value="Unassembled WGS sequence"/>
</dbReference>
<dbReference type="AlphaFoldDB" id="A0A0W0VFW1"/>
<reference evidence="1 2" key="1">
    <citation type="submission" date="2015-11" db="EMBL/GenBank/DDBJ databases">
        <title>Genomic analysis of 38 Legionella species identifies large and diverse effector repertoires.</title>
        <authorList>
            <person name="Burstein D."/>
            <person name="Amaro F."/>
            <person name="Zusman T."/>
            <person name="Lifshitz Z."/>
            <person name="Cohen O."/>
            <person name="Gilbert J.A."/>
            <person name="Pupko T."/>
            <person name="Shuman H.A."/>
            <person name="Segal G."/>
        </authorList>
    </citation>
    <scope>NUCLEOTIDE SEQUENCE [LARGE SCALE GENOMIC DNA]</scope>
    <source>
        <strain evidence="1 2">BL-540</strain>
    </source>
</reference>
<dbReference type="EMBL" id="LNYJ01000003">
    <property type="protein sequence ID" value="KTD18999.1"/>
    <property type="molecule type" value="Genomic_DNA"/>
</dbReference>
<dbReference type="PATRIC" id="fig|456.5.peg.238"/>
<organism evidence="1 2">
    <name type="scientific">Legionella jordanis</name>
    <dbReference type="NCBI Taxonomy" id="456"/>
    <lineage>
        <taxon>Bacteria</taxon>
        <taxon>Pseudomonadati</taxon>
        <taxon>Pseudomonadota</taxon>
        <taxon>Gammaproteobacteria</taxon>
        <taxon>Legionellales</taxon>
        <taxon>Legionellaceae</taxon>
        <taxon>Legionella</taxon>
    </lineage>
</organism>
<sequence>MKRRFISELIAADLNELAYSGSDYIASEESIRFLVDFYNGRGLLTNAIVIHKDQLLAYLHEKISNDPGFLKTEAHYQFFIEVGARSKAQQRTPAAIHYCALDLFISPDSPPFAFVADHYQKFSGYYAEFAQISEKLGIQFLVVGSKDYFQADSVHCPIFTLRHLLLTAHDGHIHNFLKSLVNLQTFPSVVQFDWNSMPPNYVLNSQSFTMLTKYTQSVKDQEGGSLDTPASLLVQHHFDEQISSTLFNDARVNKVRNKSIRYLAAEYAGEAVVALEAQEGYQLESKLIDLCYQTYPLLHSVLRKAFEIQVQEPYFDEKDSPKSEGAHPIFELAFYHAQVLENCLKNPNFHKIFNNDSILMLMQKGFLNPYDLFEAITLKNHDIQIKNAQINIVVANLGACEPLLTCLMQVNGRNPEAVQKEVAQLLVTAKTKAFFQNPELVDLLLHGYLTLAMVAEIFPHRINKLQFSQLQSPEAKMSYLIKEFKFKPDLGREGEGFENLFGNEDFELENEASPKDATAHSKDESDVETGFDDLFEIPKPVSIPSTKPEKPGINVGLLVQSLSSSVFTKPEAKKTNNGQIVEQEEITVTI</sequence>
<proteinExistence type="predicted"/>
<gene>
    <name evidence="1" type="ORF">Ljor_0222</name>
</gene>
<protein>
    <submittedName>
        <fullName evidence="1">Uncharacterized protein</fullName>
    </submittedName>
</protein>
<dbReference type="RefSeq" id="WP_058469805.1">
    <property type="nucleotide sequence ID" value="NZ_CAAAIC010000005.1"/>
</dbReference>
<accession>A0A0W0VFW1</accession>
<evidence type="ECO:0000313" key="1">
    <source>
        <dbReference type="EMBL" id="KTD18999.1"/>
    </source>
</evidence>
<keyword evidence="2" id="KW-1185">Reference proteome</keyword>
<comment type="caution">
    <text evidence="1">The sequence shown here is derived from an EMBL/GenBank/DDBJ whole genome shotgun (WGS) entry which is preliminary data.</text>
</comment>
<name>A0A0W0VFW1_9GAMM</name>
<dbReference type="OrthoDB" id="5634863at2"/>